<dbReference type="RefSeq" id="WP_083364104.1">
    <property type="nucleotide sequence ID" value="NZ_LT629742.1"/>
</dbReference>
<evidence type="ECO:0000313" key="10">
    <source>
        <dbReference type="Proteomes" id="UP000181956"/>
    </source>
</evidence>
<dbReference type="GO" id="GO:0008926">
    <property type="term" value="F:mannitol-1-phosphate 5-dehydrogenase activity"/>
    <property type="evidence" value="ECO:0007669"/>
    <property type="project" value="UniProtKB-EC"/>
</dbReference>
<feature type="domain" description="Mannitol dehydrogenase C-terminal" evidence="8">
    <location>
        <begin position="281"/>
        <end position="402"/>
    </location>
</feature>
<feature type="domain" description="Mannitol dehydrogenase N-terminal" evidence="7">
    <location>
        <begin position="20"/>
        <end position="271"/>
    </location>
</feature>
<dbReference type="SUPFAM" id="SSF51735">
    <property type="entry name" value="NAD(P)-binding Rossmann-fold domains"/>
    <property type="match status" value="1"/>
</dbReference>
<dbReference type="InterPro" id="IPR008927">
    <property type="entry name" value="6-PGluconate_DH-like_C_sf"/>
</dbReference>
<keyword evidence="4" id="KW-0560">Oxidoreductase</keyword>
<organism evidence="9 10">
    <name type="scientific">Microterricola viridarii</name>
    <dbReference type="NCBI Taxonomy" id="412690"/>
    <lineage>
        <taxon>Bacteria</taxon>
        <taxon>Bacillati</taxon>
        <taxon>Actinomycetota</taxon>
        <taxon>Actinomycetes</taxon>
        <taxon>Micrococcales</taxon>
        <taxon>Microbacteriaceae</taxon>
        <taxon>Microterricola</taxon>
    </lineage>
</organism>
<dbReference type="AlphaFoldDB" id="A0A1H1VBP1"/>
<dbReference type="EMBL" id="LT629742">
    <property type="protein sequence ID" value="SDS82185.1"/>
    <property type="molecule type" value="Genomic_DNA"/>
</dbReference>
<comment type="catalytic activity">
    <reaction evidence="6">
        <text>D-mannitol 1-phosphate + NAD(+) = beta-D-fructose 6-phosphate + NADH + H(+)</text>
        <dbReference type="Rhea" id="RHEA:19661"/>
        <dbReference type="ChEBI" id="CHEBI:15378"/>
        <dbReference type="ChEBI" id="CHEBI:57540"/>
        <dbReference type="ChEBI" id="CHEBI:57634"/>
        <dbReference type="ChEBI" id="CHEBI:57945"/>
        <dbReference type="ChEBI" id="CHEBI:61381"/>
        <dbReference type="EC" id="1.1.1.17"/>
    </reaction>
</comment>
<dbReference type="Gene3D" id="1.10.1040.10">
    <property type="entry name" value="N-(1-d-carboxylethyl)-l-norvaline Dehydrogenase, domain 2"/>
    <property type="match status" value="1"/>
</dbReference>
<comment type="similarity">
    <text evidence="1">Belongs to the mannitol dehydrogenase family.</text>
</comment>
<dbReference type="InterPro" id="IPR023027">
    <property type="entry name" value="Mannitol_DH_CS"/>
</dbReference>
<reference evidence="10" key="1">
    <citation type="submission" date="2016-10" db="EMBL/GenBank/DDBJ databases">
        <authorList>
            <person name="Varghese N."/>
            <person name="Submissions S."/>
        </authorList>
    </citation>
    <scope>NUCLEOTIDE SEQUENCE [LARGE SCALE GENOMIC DNA]</scope>
    <source>
        <strain evidence="10">DSM 21772</strain>
    </source>
</reference>
<dbReference type="SUPFAM" id="SSF48179">
    <property type="entry name" value="6-phosphogluconate dehydrogenase C-terminal domain-like"/>
    <property type="match status" value="1"/>
</dbReference>
<dbReference type="InterPro" id="IPR013118">
    <property type="entry name" value="Mannitol_DH_C"/>
</dbReference>
<gene>
    <name evidence="9" type="ORF">SAMN04489834_2225</name>
</gene>
<evidence type="ECO:0000256" key="5">
    <source>
        <dbReference type="ARBA" id="ARBA00023027"/>
    </source>
</evidence>
<dbReference type="OrthoDB" id="271711at2"/>
<evidence type="ECO:0000259" key="7">
    <source>
        <dbReference type="Pfam" id="PF01232"/>
    </source>
</evidence>
<evidence type="ECO:0000313" key="9">
    <source>
        <dbReference type="EMBL" id="SDS82185.1"/>
    </source>
</evidence>
<sequence>MSLVVPAHKRARTRPAPPVRIVHMGLGAFSRSHTAWYTAHAADAHEWGIAAYTGRSAYLAEALTAQDGLYTLIERSAGGDQAEVIESIVRAHPGDDLDSLFADIAAVTTSIVTLTITEAGYRSGADGAPDLTDPLVVADIAALRTLARGSDPGTLRLQTALGRLVWGLELRRRSHGTPLAVVSCDNLPDNGRHVGRSVVSLARSVLPETAMWCEQNISFVSSSVDRITPRISSQEQVALAARYGDGVPVLTEPFHDWVLAGDFPEGRPAWESSGARFTNELEPWEARKLWLLNGAHTLLACLGLLRGHVDVARAMADPVCRQAVEEFWSEAQRHLPEDLDLHGYRAALIERFTNPGIVHRLSQIVLDTPTKLRLRIAPVAERERRAGRSARGCATVLAAWMVASESGLAPASVSGIEAPTKDNSVAGALTAVSAELAEDFAFVTLIEQSVQQVKSLVSW</sequence>
<protein>
    <recommendedName>
        <fullName evidence="3">Mannitol-1-phosphate 5-dehydrogenase</fullName>
        <ecNumber evidence="2">1.1.1.17</ecNumber>
    </recommendedName>
</protein>
<dbReference type="InterPro" id="IPR013131">
    <property type="entry name" value="Mannitol_DH_N"/>
</dbReference>
<dbReference type="PRINTS" id="PR00084">
    <property type="entry name" value="MTLDHDRGNASE"/>
</dbReference>
<evidence type="ECO:0000256" key="3">
    <source>
        <dbReference type="ARBA" id="ARBA00016219"/>
    </source>
</evidence>
<evidence type="ECO:0000256" key="4">
    <source>
        <dbReference type="ARBA" id="ARBA00023002"/>
    </source>
</evidence>
<dbReference type="InterPro" id="IPR050988">
    <property type="entry name" value="Mannitol_DH/Oxidoreductase"/>
</dbReference>
<keyword evidence="10" id="KW-1185">Reference proteome</keyword>
<evidence type="ECO:0000256" key="6">
    <source>
        <dbReference type="ARBA" id="ARBA00048615"/>
    </source>
</evidence>
<dbReference type="InterPro" id="IPR013328">
    <property type="entry name" value="6PGD_dom2"/>
</dbReference>
<dbReference type="PANTHER" id="PTHR43362">
    <property type="entry name" value="MANNITOL DEHYDROGENASE DSF1-RELATED"/>
    <property type="match status" value="1"/>
</dbReference>
<evidence type="ECO:0000259" key="8">
    <source>
        <dbReference type="Pfam" id="PF08125"/>
    </source>
</evidence>
<dbReference type="EC" id="1.1.1.17" evidence="2"/>
<dbReference type="Pfam" id="PF01232">
    <property type="entry name" value="Mannitol_dh"/>
    <property type="match status" value="1"/>
</dbReference>
<dbReference type="GO" id="GO:0019594">
    <property type="term" value="P:mannitol metabolic process"/>
    <property type="evidence" value="ECO:0007669"/>
    <property type="project" value="InterPro"/>
</dbReference>
<dbReference type="PANTHER" id="PTHR43362:SF1">
    <property type="entry name" value="MANNITOL DEHYDROGENASE 2-RELATED"/>
    <property type="match status" value="1"/>
</dbReference>
<dbReference type="Pfam" id="PF08125">
    <property type="entry name" value="Mannitol_dh_C"/>
    <property type="match status" value="1"/>
</dbReference>
<evidence type="ECO:0000256" key="2">
    <source>
        <dbReference type="ARBA" id="ARBA00012939"/>
    </source>
</evidence>
<evidence type="ECO:0000256" key="1">
    <source>
        <dbReference type="ARBA" id="ARBA00006541"/>
    </source>
</evidence>
<accession>A0A1H1VBP1</accession>
<dbReference type="InterPro" id="IPR000669">
    <property type="entry name" value="Mannitol_DH"/>
</dbReference>
<dbReference type="PROSITE" id="PS00974">
    <property type="entry name" value="MANNITOL_DHGENASE"/>
    <property type="match status" value="1"/>
</dbReference>
<dbReference type="Gene3D" id="3.40.50.720">
    <property type="entry name" value="NAD(P)-binding Rossmann-like Domain"/>
    <property type="match status" value="1"/>
</dbReference>
<name>A0A1H1VBP1_9MICO</name>
<keyword evidence="5" id="KW-0520">NAD</keyword>
<proteinExistence type="inferred from homology"/>
<dbReference type="STRING" id="412690.SAMN04489834_2225"/>
<dbReference type="InterPro" id="IPR036291">
    <property type="entry name" value="NAD(P)-bd_dom_sf"/>
</dbReference>
<dbReference type="Proteomes" id="UP000181956">
    <property type="component" value="Chromosome I"/>
</dbReference>